<evidence type="ECO:0000256" key="1">
    <source>
        <dbReference type="ARBA" id="ARBA00012417"/>
    </source>
</evidence>
<dbReference type="Gene3D" id="3.40.50.300">
    <property type="entry name" value="P-loop containing nucleotide triphosphate hydrolases"/>
    <property type="match status" value="1"/>
</dbReference>
<dbReference type="NCBIfam" id="TIGR01128">
    <property type="entry name" value="holA"/>
    <property type="match status" value="1"/>
</dbReference>
<dbReference type="EMBL" id="CP021330">
    <property type="protein sequence ID" value="AVX02851.1"/>
    <property type="molecule type" value="Genomic_DNA"/>
</dbReference>
<evidence type="ECO:0000256" key="7">
    <source>
        <dbReference type="ARBA" id="ARBA00034754"/>
    </source>
</evidence>
<gene>
    <name evidence="10" type="ORF">MXMO3_00303</name>
</gene>
<feature type="domain" description="DNA polymerase III delta N-terminal" evidence="9">
    <location>
        <begin position="24"/>
        <end position="129"/>
    </location>
</feature>
<evidence type="ECO:0000256" key="3">
    <source>
        <dbReference type="ARBA" id="ARBA00022679"/>
    </source>
</evidence>
<accession>A0A2R4M9Z5</accession>
<dbReference type="GO" id="GO:0003677">
    <property type="term" value="F:DNA binding"/>
    <property type="evidence" value="ECO:0007669"/>
    <property type="project" value="InterPro"/>
</dbReference>
<dbReference type="RefSeq" id="WP_117394715.1">
    <property type="nucleotide sequence ID" value="NZ_CP021330.1"/>
</dbReference>
<evidence type="ECO:0000259" key="9">
    <source>
        <dbReference type="Pfam" id="PF06144"/>
    </source>
</evidence>
<evidence type="ECO:0000256" key="6">
    <source>
        <dbReference type="ARBA" id="ARBA00022932"/>
    </source>
</evidence>
<sequence>MTALKARDVSGFLNQPDLKSGIILIYGPDAGRVRETTDQLQKHFQGKDADPMNLISLQYADLDNPDATIETEANTSSMFGGQRIVRVRGATNAAAPTLERLAAENVPAIILVEAGNLTPKDKLRKVLEQAKSARALPCFADDARSLDQLMREMFRENQVQIDNDALQALKDQLGNDRQITRSEVEKLILFAAHTKKVSLEDVMTLCGDNAMLALDEIIDSAGTGHVQKLDQALSRAFDSGIHSSAILTRSLMHFTWLRAQRAKMEEGTSLDQLVNGARPPIHFSRKAKVQTQIRTWSSGNLATACTRIYDAIAQTRKNASLDIAHTRQALLAIATIAARH</sequence>
<dbReference type="Gene3D" id="1.20.272.10">
    <property type="match status" value="1"/>
</dbReference>
<evidence type="ECO:0000256" key="8">
    <source>
        <dbReference type="ARBA" id="ARBA00049244"/>
    </source>
</evidence>
<keyword evidence="5" id="KW-0235">DNA replication</keyword>
<keyword evidence="4" id="KW-0548">Nucleotidyltransferase</keyword>
<dbReference type="InterPro" id="IPR010372">
    <property type="entry name" value="DNA_pol3_delta_N"/>
</dbReference>
<dbReference type="STRING" id="1122213.GCA_000423365_03015"/>
<dbReference type="InterPro" id="IPR005790">
    <property type="entry name" value="DNA_polIII_delta"/>
</dbReference>
<dbReference type="InterPro" id="IPR008921">
    <property type="entry name" value="DNA_pol3_clamp-load_cplx_C"/>
</dbReference>
<dbReference type="PANTHER" id="PTHR34388:SF1">
    <property type="entry name" value="DNA POLYMERASE III SUBUNIT DELTA"/>
    <property type="match status" value="1"/>
</dbReference>
<evidence type="ECO:0000313" key="11">
    <source>
        <dbReference type="Proteomes" id="UP000258927"/>
    </source>
</evidence>
<comment type="catalytic activity">
    <reaction evidence="8">
        <text>DNA(n) + a 2'-deoxyribonucleoside 5'-triphosphate = DNA(n+1) + diphosphate</text>
        <dbReference type="Rhea" id="RHEA:22508"/>
        <dbReference type="Rhea" id="RHEA-COMP:17339"/>
        <dbReference type="Rhea" id="RHEA-COMP:17340"/>
        <dbReference type="ChEBI" id="CHEBI:33019"/>
        <dbReference type="ChEBI" id="CHEBI:61560"/>
        <dbReference type="ChEBI" id="CHEBI:173112"/>
        <dbReference type="EC" id="2.7.7.7"/>
    </reaction>
</comment>
<dbReference type="SUPFAM" id="SSF48019">
    <property type="entry name" value="post-AAA+ oligomerization domain-like"/>
    <property type="match status" value="1"/>
</dbReference>
<evidence type="ECO:0000256" key="4">
    <source>
        <dbReference type="ARBA" id="ARBA00022695"/>
    </source>
</evidence>
<name>A0A2R4M9Z5_9HYPH</name>
<dbReference type="SUPFAM" id="SSF52540">
    <property type="entry name" value="P-loop containing nucleoside triphosphate hydrolases"/>
    <property type="match status" value="1"/>
</dbReference>
<evidence type="ECO:0000313" key="10">
    <source>
        <dbReference type="EMBL" id="AVX02851.1"/>
    </source>
</evidence>
<dbReference type="InterPro" id="IPR027417">
    <property type="entry name" value="P-loop_NTPase"/>
</dbReference>
<keyword evidence="6 10" id="KW-0239">DNA-directed DNA polymerase</keyword>
<comment type="similarity">
    <text evidence="7">Belongs to the DNA polymerase HolA subunit family.</text>
</comment>
<proteinExistence type="inferred from homology"/>
<dbReference type="Gene3D" id="1.10.8.60">
    <property type="match status" value="1"/>
</dbReference>
<dbReference type="PANTHER" id="PTHR34388">
    <property type="entry name" value="DNA POLYMERASE III SUBUNIT DELTA"/>
    <property type="match status" value="1"/>
</dbReference>
<dbReference type="EC" id="2.7.7.7" evidence="1"/>
<protein>
    <recommendedName>
        <fullName evidence="2">DNA polymerase III subunit delta</fullName>
        <ecNumber evidence="1">2.7.7.7</ecNumber>
    </recommendedName>
</protein>
<evidence type="ECO:0000256" key="2">
    <source>
        <dbReference type="ARBA" id="ARBA00017703"/>
    </source>
</evidence>
<evidence type="ECO:0000256" key="5">
    <source>
        <dbReference type="ARBA" id="ARBA00022705"/>
    </source>
</evidence>
<keyword evidence="11" id="KW-1185">Reference proteome</keyword>
<dbReference type="GO" id="GO:0009360">
    <property type="term" value="C:DNA polymerase III complex"/>
    <property type="evidence" value="ECO:0007669"/>
    <property type="project" value="InterPro"/>
</dbReference>
<keyword evidence="3" id="KW-0808">Transferase</keyword>
<dbReference type="GO" id="GO:0003887">
    <property type="term" value="F:DNA-directed DNA polymerase activity"/>
    <property type="evidence" value="ECO:0007669"/>
    <property type="project" value="UniProtKB-KW"/>
</dbReference>
<organism evidence="10 11">
    <name type="scientific">Maritalea myrionectae</name>
    <dbReference type="NCBI Taxonomy" id="454601"/>
    <lineage>
        <taxon>Bacteria</taxon>
        <taxon>Pseudomonadati</taxon>
        <taxon>Pseudomonadota</taxon>
        <taxon>Alphaproteobacteria</taxon>
        <taxon>Hyphomicrobiales</taxon>
        <taxon>Devosiaceae</taxon>
        <taxon>Maritalea</taxon>
    </lineage>
</organism>
<dbReference type="Pfam" id="PF06144">
    <property type="entry name" value="DNA_pol3_delta"/>
    <property type="match status" value="1"/>
</dbReference>
<dbReference type="GO" id="GO:0006261">
    <property type="term" value="P:DNA-templated DNA replication"/>
    <property type="evidence" value="ECO:0007669"/>
    <property type="project" value="TreeGrafter"/>
</dbReference>
<dbReference type="KEGG" id="mmyr:MXMO3_00303"/>
<dbReference type="Proteomes" id="UP000258927">
    <property type="component" value="Chromosome"/>
</dbReference>
<reference evidence="10 11" key="1">
    <citation type="submission" date="2017-05" db="EMBL/GenBank/DDBJ databases">
        <title>Genome Analysis of Maritalea myrionectae HL2708#5.</title>
        <authorList>
            <consortium name="Cotde Inc.-PKNU"/>
            <person name="Jang D."/>
            <person name="Oh H.-M."/>
        </authorList>
    </citation>
    <scope>NUCLEOTIDE SEQUENCE [LARGE SCALE GENOMIC DNA]</scope>
    <source>
        <strain evidence="10 11">HL2708#5</strain>
    </source>
</reference>
<dbReference type="AlphaFoldDB" id="A0A2R4M9Z5"/>